<evidence type="ECO:0000256" key="1">
    <source>
        <dbReference type="SAM" id="Phobius"/>
    </source>
</evidence>
<dbReference type="GO" id="GO:0000028">
    <property type="term" value="P:ribosomal small subunit assembly"/>
    <property type="evidence" value="ECO:0007669"/>
    <property type="project" value="TreeGrafter"/>
</dbReference>
<evidence type="ECO:0000313" key="3">
    <source>
        <dbReference type="EMBL" id="AFM27501.1"/>
    </source>
</evidence>
<evidence type="ECO:0000259" key="2">
    <source>
        <dbReference type="Pfam" id="PF01926"/>
    </source>
</evidence>
<dbReference type="PANTHER" id="PTHR42698">
    <property type="entry name" value="GTPASE ERA"/>
    <property type="match status" value="1"/>
</dbReference>
<dbReference type="Gene3D" id="3.40.50.300">
    <property type="entry name" value="P-loop containing nucleotide triphosphate hydrolases"/>
    <property type="match status" value="1"/>
</dbReference>
<feature type="transmembrane region" description="Helical" evidence="1">
    <location>
        <begin position="493"/>
        <end position="511"/>
    </location>
</feature>
<dbReference type="InterPro" id="IPR027417">
    <property type="entry name" value="P-loop_NTPase"/>
</dbReference>
<feature type="domain" description="G" evidence="2">
    <location>
        <begin position="53"/>
        <end position="185"/>
    </location>
</feature>
<dbReference type="GO" id="GO:0019843">
    <property type="term" value="F:rRNA binding"/>
    <property type="evidence" value="ECO:0007669"/>
    <property type="project" value="TreeGrafter"/>
</dbReference>
<name>I4CD60_DESTA</name>
<proteinExistence type="predicted"/>
<keyword evidence="4" id="KW-1185">Reference proteome</keyword>
<gene>
    <name evidence="3" type="ordered locus">Desti_4887</name>
</gene>
<dbReference type="GO" id="GO:0005525">
    <property type="term" value="F:GTP binding"/>
    <property type="evidence" value="ECO:0007669"/>
    <property type="project" value="InterPro"/>
</dbReference>
<accession>I4CD60</accession>
<protein>
    <submittedName>
        <fullName evidence="3">Putative GTPase</fullName>
    </submittedName>
</protein>
<dbReference type="InterPro" id="IPR006073">
    <property type="entry name" value="GTP-bd"/>
</dbReference>
<sequence>MNRTSILDALGHITRFLSEDGAILIDRPTRESLLEKTEKLREKAEKPGEALYVGILGGTGVGKSTLINALAGKQISQSSDRRPYTDRAVVYRHRNTARGLDEIAGLVRDPDALHDSESVRDLILLDLPDFDSTEERNRIVVEKILPFLDAAIWVVTPEKYADSAFYRFLNRTVIHRENFTFILNKSDELIHDDSARPYEKLKEVLGDLAFRLKHDANIELPRLFSVSAAQKFAGDSDPILLQEFSKFRDYLMAERDAKEIASVKTINLLEELRQITREIDSAANPVEKLVLSGALRSLAGENLSKPTQKGLLSIEHEERIAESLFALFVREDDSIVPVTWGMRLLTVGRSFKGESVQVELDRTFEEAARNVGKSRKMLLEKISANVRSELLLSLTHTSGDMVIEPSVVMDDSAARASATFAGEVNSTRSALTGFKATWRKSWQKAVLWFPAFILAIRLAGPEKISLWLDYPTVNGAVQIVLAFLTNIFGPEGLTGLAALMLCELFLIWYLASRRLKSLKRITRRLASRAIDLIDEQFDAAVTQVTSNTTALLERIDHSIHKLDELHTYFSHQLKGAL</sequence>
<keyword evidence="1" id="KW-0812">Transmembrane</keyword>
<dbReference type="SUPFAM" id="SSF52540">
    <property type="entry name" value="P-loop containing nucleoside triphosphate hydrolases"/>
    <property type="match status" value="1"/>
</dbReference>
<dbReference type="STRING" id="706587.Desti_4887"/>
<dbReference type="HOGENOM" id="CLU_472304_0_0_7"/>
<organism evidence="3 4">
    <name type="scientific">Desulfomonile tiedjei (strain ATCC 49306 / DSM 6799 / DCB-1)</name>
    <dbReference type="NCBI Taxonomy" id="706587"/>
    <lineage>
        <taxon>Bacteria</taxon>
        <taxon>Pseudomonadati</taxon>
        <taxon>Thermodesulfobacteriota</taxon>
        <taxon>Desulfomonilia</taxon>
        <taxon>Desulfomonilales</taxon>
        <taxon>Desulfomonilaceae</taxon>
        <taxon>Desulfomonile</taxon>
    </lineage>
</organism>
<dbReference type="OrthoDB" id="974105at2"/>
<dbReference type="AlphaFoldDB" id="I4CD60"/>
<keyword evidence="1" id="KW-1133">Transmembrane helix</keyword>
<dbReference type="KEGG" id="dti:Desti_4887"/>
<dbReference type="Pfam" id="PF01926">
    <property type="entry name" value="MMR_HSR1"/>
    <property type="match status" value="1"/>
</dbReference>
<dbReference type="GO" id="GO:0043024">
    <property type="term" value="F:ribosomal small subunit binding"/>
    <property type="evidence" value="ECO:0007669"/>
    <property type="project" value="TreeGrafter"/>
</dbReference>
<dbReference type="RefSeq" id="WP_014812608.1">
    <property type="nucleotide sequence ID" value="NC_018025.1"/>
</dbReference>
<dbReference type="PANTHER" id="PTHR42698:SF1">
    <property type="entry name" value="GTPASE ERA, MITOCHONDRIAL"/>
    <property type="match status" value="1"/>
</dbReference>
<keyword evidence="1" id="KW-0472">Membrane</keyword>
<dbReference type="InterPro" id="IPR005662">
    <property type="entry name" value="GTPase_Era-like"/>
</dbReference>
<evidence type="ECO:0000313" key="4">
    <source>
        <dbReference type="Proteomes" id="UP000006055"/>
    </source>
</evidence>
<dbReference type="EMBL" id="CP003360">
    <property type="protein sequence ID" value="AFM27501.1"/>
    <property type="molecule type" value="Genomic_DNA"/>
</dbReference>
<dbReference type="GO" id="GO:0005829">
    <property type="term" value="C:cytosol"/>
    <property type="evidence" value="ECO:0007669"/>
    <property type="project" value="TreeGrafter"/>
</dbReference>
<reference evidence="4" key="1">
    <citation type="submission" date="2012-06" db="EMBL/GenBank/DDBJ databases">
        <title>Complete sequence of chromosome of Desulfomonile tiedjei DSM 6799.</title>
        <authorList>
            <person name="Lucas S."/>
            <person name="Copeland A."/>
            <person name="Lapidus A."/>
            <person name="Glavina del Rio T."/>
            <person name="Dalin E."/>
            <person name="Tice H."/>
            <person name="Bruce D."/>
            <person name="Goodwin L."/>
            <person name="Pitluck S."/>
            <person name="Peters L."/>
            <person name="Ovchinnikova G."/>
            <person name="Zeytun A."/>
            <person name="Lu M."/>
            <person name="Kyrpides N."/>
            <person name="Mavromatis K."/>
            <person name="Ivanova N."/>
            <person name="Brettin T."/>
            <person name="Detter J.C."/>
            <person name="Han C."/>
            <person name="Larimer F."/>
            <person name="Land M."/>
            <person name="Hauser L."/>
            <person name="Markowitz V."/>
            <person name="Cheng J.-F."/>
            <person name="Hugenholtz P."/>
            <person name="Woyke T."/>
            <person name="Wu D."/>
            <person name="Spring S."/>
            <person name="Schroeder M."/>
            <person name="Brambilla E."/>
            <person name="Klenk H.-P."/>
            <person name="Eisen J.A."/>
        </authorList>
    </citation>
    <scope>NUCLEOTIDE SEQUENCE [LARGE SCALE GENOMIC DNA]</scope>
    <source>
        <strain evidence="4">ATCC 49306 / DSM 6799 / DCB-1</strain>
    </source>
</reference>
<dbReference type="Proteomes" id="UP000006055">
    <property type="component" value="Chromosome"/>
</dbReference>
<dbReference type="eggNOG" id="COG0699">
    <property type="taxonomic scope" value="Bacteria"/>
</dbReference>